<feature type="active site" evidence="5 6">
    <location>
        <position position="358"/>
    </location>
</feature>
<dbReference type="PANTHER" id="PTHR46143">
    <property type="entry name" value="CALPAIN-7"/>
    <property type="match status" value="1"/>
</dbReference>
<dbReference type="SMART" id="SM00230">
    <property type="entry name" value="CysPc"/>
    <property type="match status" value="1"/>
</dbReference>
<feature type="active site" evidence="5 6">
    <location>
        <position position="546"/>
    </location>
</feature>
<accession>A0ABD2IZD9</accession>
<dbReference type="SUPFAM" id="SSF116846">
    <property type="entry name" value="MIT domain"/>
    <property type="match status" value="2"/>
</dbReference>
<dbReference type="InterPro" id="IPR036181">
    <property type="entry name" value="MIT_dom_sf"/>
</dbReference>
<evidence type="ECO:0000256" key="4">
    <source>
        <dbReference type="ARBA" id="ARBA00022807"/>
    </source>
</evidence>
<evidence type="ECO:0000256" key="1">
    <source>
        <dbReference type="ARBA" id="ARBA00007623"/>
    </source>
</evidence>
<dbReference type="SUPFAM" id="SSF54001">
    <property type="entry name" value="Cysteine proteinases"/>
    <property type="match status" value="1"/>
</dbReference>
<evidence type="ECO:0000256" key="6">
    <source>
        <dbReference type="PROSITE-ProRule" id="PRU00239"/>
    </source>
</evidence>
<dbReference type="InterPro" id="IPR038765">
    <property type="entry name" value="Papain-like_cys_pep_sf"/>
</dbReference>
<keyword evidence="3 6" id="KW-0378">Hydrolase</keyword>
<evidence type="ECO:0000313" key="9">
    <source>
        <dbReference type="Proteomes" id="UP001620645"/>
    </source>
</evidence>
<dbReference type="Pfam" id="PF01067">
    <property type="entry name" value="Calpain_III"/>
    <property type="match status" value="1"/>
</dbReference>
<dbReference type="EMBL" id="JBICCN010000232">
    <property type="protein sequence ID" value="KAL3085239.1"/>
    <property type="molecule type" value="Genomic_DNA"/>
</dbReference>
<dbReference type="InterPro" id="IPR022682">
    <property type="entry name" value="Calpain_domain_III"/>
</dbReference>
<dbReference type="GO" id="GO:0008234">
    <property type="term" value="F:cysteine-type peptidase activity"/>
    <property type="evidence" value="ECO:0007669"/>
    <property type="project" value="UniProtKB-UniRule"/>
</dbReference>
<dbReference type="InterPro" id="IPR051297">
    <property type="entry name" value="PalB/RIM13"/>
</dbReference>
<evidence type="ECO:0000256" key="3">
    <source>
        <dbReference type="ARBA" id="ARBA00022801"/>
    </source>
</evidence>
<feature type="domain" description="Calpain catalytic" evidence="7">
    <location>
        <begin position="292"/>
        <end position="608"/>
    </location>
</feature>
<dbReference type="Gene3D" id="1.20.58.80">
    <property type="entry name" value="Phosphotransferase system, lactose/cellobiose-type IIA subunit"/>
    <property type="match status" value="2"/>
</dbReference>
<protein>
    <recommendedName>
        <fullName evidence="7">Calpain catalytic domain-containing protein</fullName>
    </recommendedName>
</protein>
<sequence>MDELNTLAERAVKSDQMGRIDDAILYYKKSAHRMIELIEAGKLSETYKKDVEKYISRARLLLDKNSPYASPWSAKDSPSGTILRAQRMIDTALGHDEAGHEAEAVKQYTETAEFCITKSKTMPAKNESGKNASEKLRSMALLALERAEALKRKLDGGGLLGQGPSAPMLTDEDDEANFSQCANNGTEDDCWPIDGIAAFPPVPTDAINLLTLHASEGVAGPSTAPLFASGGASPHLPAVPSSSTGGKIPRRRWSAQRENGGGDALKSADKLEEREVRVLFTTSRINTRTYVPFIKECDLREPFALSIPFTDKDGHLALSDKQRKSLSGWLRPDQFMADPKVIDRVDSGTIKQTVVTDCSFVASLAVCARFENRFGTRLITNIIYPQNKNGDPIHNPCSKYMVKLHINGIWRKVIIDDFLPVGHNGELLCSRSQNKNELWVSLLEKAYMKVMGGYDFPGSNSSIDLNALTGWIPERIPIRPKESSFEADKIFERLFSHFHQGHCLITLATGKIDEAEQERTGLVDAHAYAVLDLRKVDGKRLFLLKNPWTHLRWKGRFSEKDVVSWSPELCAKLDYNPKDAQQFDDGIFWIDYASICAFFDVFYVNWSPALFPFRYALHSSWDAGKGPVKDLYTVGDNPQYVLEVNNRHGVASVWILLSRHIMEKDDFANNQEYITVMVYKNEGKRVYLPFDPKPILEGTRINSPHYLCQLIVREPGIQRFTLVIAQYEKMKTIYYSLRVYSSADFRCGNMPMPYKFHHREAAEWRGPTAGGCGNGASRETFQNNPLFHLCTEDGSDDNALLVELRGPKEFSVGFELAPVSLIRSGRTFETKDSGPFRPGFTVLQLDELPAGTYSIRPMTFVAGQEGPFILRVDCSCKFELKRMQ</sequence>
<dbReference type="SMART" id="SM00720">
    <property type="entry name" value="calpain_III"/>
    <property type="match status" value="1"/>
</dbReference>
<dbReference type="PRINTS" id="PR00704">
    <property type="entry name" value="CALPAIN"/>
</dbReference>
<dbReference type="PANTHER" id="PTHR46143:SF1">
    <property type="entry name" value="CALPAIN-7"/>
    <property type="match status" value="1"/>
</dbReference>
<proteinExistence type="inferred from homology"/>
<evidence type="ECO:0000256" key="5">
    <source>
        <dbReference type="PIRSR" id="PIRSR622684-1"/>
    </source>
</evidence>
<dbReference type="Proteomes" id="UP001620645">
    <property type="component" value="Unassembled WGS sequence"/>
</dbReference>
<gene>
    <name evidence="8" type="ORF">niasHS_010308</name>
</gene>
<reference evidence="8 9" key="1">
    <citation type="submission" date="2024-10" db="EMBL/GenBank/DDBJ databases">
        <authorList>
            <person name="Kim D."/>
        </authorList>
    </citation>
    <scope>NUCLEOTIDE SEQUENCE [LARGE SCALE GENOMIC DNA]</scope>
    <source>
        <strain evidence="8">Taebaek</strain>
    </source>
</reference>
<feature type="active site" evidence="5 6">
    <location>
        <position position="526"/>
    </location>
</feature>
<comment type="similarity">
    <text evidence="1">Belongs to the peptidase C2 family.</text>
</comment>
<dbReference type="AlphaFoldDB" id="A0ABD2IZD9"/>
<name>A0ABD2IZD9_HETSC</name>
<keyword evidence="9" id="KW-1185">Reference proteome</keyword>
<dbReference type="InterPro" id="IPR036213">
    <property type="entry name" value="Calpain_III_sf"/>
</dbReference>
<dbReference type="InterPro" id="IPR001300">
    <property type="entry name" value="Peptidase_C2_calpain_cat"/>
</dbReference>
<dbReference type="GO" id="GO:0006508">
    <property type="term" value="P:proteolysis"/>
    <property type="evidence" value="ECO:0007669"/>
    <property type="project" value="UniProtKB-KW"/>
</dbReference>
<comment type="caution">
    <text evidence="8">The sequence shown here is derived from an EMBL/GenBank/DDBJ whole genome shotgun (WGS) entry which is preliminary data.</text>
</comment>
<dbReference type="InterPro" id="IPR022683">
    <property type="entry name" value="Calpain_III"/>
</dbReference>
<evidence type="ECO:0000256" key="2">
    <source>
        <dbReference type="ARBA" id="ARBA00022670"/>
    </source>
</evidence>
<keyword evidence="4 6" id="KW-0788">Thiol protease</keyword>
<dbReference type="SUPFAM" id="SSF49758">
    <property type="entry name" value="Calpain large subunit, middle domain (domain III)"/>
    <property type="match status" value="2"/>
</dbReference>
<dbReference type="PROSITE" id="PS50203">
    <property type="entry name" value="CALPAIN_CAT"/>
    <property type="match status" value="1"/>
</dbReference>
<dbReference type="Gene3D" id="3.90.70.10">
    <property type="entry name" value="Cysteine proteinases"/>
    <property type="match status" value="1"/>
</dbReference>
<organism evidence="8 9">
    <name type="scientific">Heterodera schachtii</name>
    <name type="common">Sugarbeet cyst nematode worm</name>
    <name type="synonym">Tylenchus schachtii</name>
    <dbReference type="NCBI Taxonomy" id="97005"/>
    <lineage>
        <taxon>Eukaryota</taxon>
        <taxon>Metazoa</taxon>
        <taxon>Ecdysozoa</taxon>
        <taxon>Nematoda</taxon>
        <taxon>Chromadorea</taxon>
        <taxon>Rhabditida</taxon>
        <taxon>Tylenchina</taxon>
        <taxon>Tylenchomorpha</taxon>
        <taxon>Tylenchoidea</taxon>
        <taxon>Heteroderidae</taxon>
        <taxon>Heteroderinae</taxon>
        <taxon>Heterodera</taxon>
    </lineage>
</organism>
<dbReference type="CDD" id="cd00044">
    <property type="entry name" value="CysPc"/>
    <property type="match status" value="1"/>
</dbReference>
<evidence type="ECO:0000313" key="8">
    <source>
        <dbReference type="EMBL" id="KAL3085239.1"/>
    </source>
</evidence>
<dbReference type="InterPro" id="IPR022684">
    <property type="entry name" value="Calpain_cysteine_protease"/>
</dbReference>
<keyword evidence="2 6" id="KW-0645">Protease</keyword>
<evidence type="ECO:0000259" key="7">
    <source>
        <dbReference type="PROSITE" id="PS50203"/>
    </source>
</evidence>
<dbReference type="Pfam" id="PF00648">
    <property type="entry name" value="Peptidase_C2"/>
    <property type="match status" value="1"/>
</dbReference>
<dbReference type="Gene3D" id="2.60.120.380">
    <property type="match status" value="2"/>
</dbReference>